<organism evidence="2 3">
    <name type="scientific">Pisolithus tinctorius Marx 270</name>
    <dbReference type="NCBI Taxonomy" id="870435"/>
    <lineage>
        <taxon>Eukaryota</taxon>
        <taxon>Fungi</taxon>
        <taxon>Dikarya</taxon>
        <taxon>Basidiomycota</taxon>
        <taxon>Agaricomycotina</taxon>
        <taxon>Agaricomycetes</taxon>
        <taxon>Agaricomycetidae</taxon>
        <taxon>Boletales</taxon>
        <taxon>Sclerodermatineae</taxon>
        <taxon>Pisolithaceae</taxon>
        <taxon>Pisolithus</taxon>
    </lineage>
</organism>
<name>A0A0C3PI17_PISTI</name>
<keyword evidence="3" id="KW-1185">Reference proteome</keyword>
<evidence type="ECO:0000313" key="2">
    <source>
        <dbReference type="EMBL" id="KIO13710.1"/>
    </source>
</evidence>
<gene>
    <name evidence="2" type="ORF">M404DRAFT_593301</name>
</gene>
<feature type="region of interest" description="Disordered" evidence="1">
    <location>
        <begin position="63"/>
        <end position="87"/>
    </location>
</feature>
<dbReference type="HOGENOM" id="CLU_2484226_0_0_1"/>
<feature type="compositionally biased region" description="Polar residues" evidence="1">
    <location>
        <begin position="65"/>
        <end position="74"/>
    </location>
</feature>
<dbReference type="Proteomes" id="UP000054217">
    <property type="component" value="Unassembled WGS sequence"/>
</dbReference>
<evidence type="ECO:0000256" key="1">
    <source>
        <dbReference type="SAM" id="MobiDB-lite"/>
    </source>
</evidence>
<proteinExistence type="predicted"/>
<reference evidence="3" key="2">
    <citation type="submission" date="2015-01" db="EMBL/GenBank/DDBJ databases">
        <title>Evolutionary Origins and Diversification of the Mycorrhizal Mutualists.</title>
        <authorList>
            <consortium name="DOE Joint Genome Institute"/>
            <consortium name="Mycorrhizal Genomics Consortium"/>
            <person name="Kohler A."/>
            <person name="Kuo A."/>
            <person name="Nagy L.G."/>
            <person name="Floudas D."/>
            <person name="Copeland A."/>
            <person name="Barry K.W."/>
            <person name="Cichocki N."/>
            <person name="Veneault-Fourrey C."/>
            <person name="LaButti K."/>
            <person name="Lindquist E.A."/>
            <person name="Lipzen A."/>
            <person name="Lundell T."/>
            <person name="Morin E."/>
            <person name="Murat C."/>
            <person name="Riley R."/>
            <person name="Ohm R."/>
            <person name="Sun H."/>
            <person name="Tunlid A."/>
            <person name="Henrissat B."/>
            <person name="Grigoriev I.V."/>
            <person name="Hibbett D.S."/>
            <person name="Martin F."/>
        </authorList>
    </citation>
    <scope>NUCLEOTIDE SEQUENCE [LARGE SCALE GENOMIC DNA]</scope>
    <source>
        <strain evidence="3">Marx 270</strain>
    </source>
</reference>
<dbReference type="InParanoid" id="A0A0C3PI17"/>
<protein>
    <submittedName>
        <fullName evidence="2">Uncharacterized protein</fullName>
    </submittedName>
</protein>
<sequence>MNWATRGRESPMCSLAGPKLPKSSTIRLNSEQEVAGLRCRRPNGYHTRRIHAVHCVSRCRGCSGRESTSPQRSPNGLHVLPRPWRRP</sequence>
<feature type="region of interest" description="Disordered" evidence="1">
    <location>
        <begin position="1"/>
        <end position="25"/>
    </location>
</feature>
<dbReference type="AlphaFoldDB" id="A0A0C3PI17"/>
<accession>A0A0C3PI17</accession>
<dbReference type="EMBL" id="KN831946">
    <property type="protein sequence ID" value="KIO13710.1"/>
    <property type="molecule type" value="Genomic_DNA"/>
</dbReference>
<evidence type="ECO:0000313" key="3">
    <source>
        <dbReference type="Proteomes" id="UP000054217"/>
    </source>
</evidence>
<reference evidence="2 3" key="1">
    <citation type="submission" date="2014-04" db="EMBL/GenBank/DDBJ databases">
        <authorList>
            <consortium name="DOE Joint Genome Institute"/>
            <person name="Kuo A."/>
            <person name="Kohler A."/>
            <person name="Costa M.D."/>
            <person name="Nagy L.G."/>
            <person name="Floudas D."/>
            <person name="Copeland A."/>
            <person name="Barry K.W."/>
            <person name="Cichocki N."/>
            <person name="Veneault-Fourrey C."/>
            <person name="LaButti K."/>
            <person name="Lindquist E.A."/>
            <person name="Lipzen A."/>
            <person name="Lundell T."/>
            <person name="Morin E."/>
            <person name="Murat C."/>
            <person name="Sun H."/>
            <person name="Tunlid A."/>
            <person name="Henrissat B."/>
            <person name="Grigoriev I.V."/>
            <person name="Hibbett D.S."/>
            <person name="Martin F."/>
            <person name="Nordberg H.P."/>
            <person name="Cantor M.N."/>
            <person name="Hua S.X."/>
        </authorList>
    </citation>
    <scope>NUCLEOTIDE SEQUENCE [LARGE SCALE GENOMIC DNA]</scope>
    <source>
        <strain evidence="2 3">Marx 270</strain>
    </source>
</reference>